<dbReference type="SMART" id="SM00475">
    <property type="entry name" value="53EXOc"/>
    <property type="match status" value="1"/>
</dbReference>
<proteinExistence type="predicted"/>
<evidence type="ECO:0000256" key="2">
    <source>
        <dbReference type="ARBA" id="ARBA00022801"/>
    </source>
</evidence>
<keyword evidence="1" id="KW-0540">Nuclease</keyword>
<dbReference type="InterPro" id="IPR038969">
    <property type="entry name" value="FEN"/>
</dbReference>
<dbReference type="STRING" id="1802202.A2730_00420"/>
<dbReference type="Proteomes" id="UP000176855">
    <property type="component" value="Unassembled WGS sequence"/>
</dbReference>
<dbReference type="FunFam" id="3.40.50.1010:FF:000001">
    <property type="entry name" value="DNA polymerase I"/>
    <property type="match status" value="1"/>
</dbReference>
<comment type="caution">
    <text evidence="6">The sequence shown here is derived from an EMBL/GenBank/DDBJ whole genome shotgun (WGS) entry which is preliminary data.</text>
</comment>
<dbReference type="Gene3D" id="1.10.150.20">
    <property type="entry name" value="5' to 3' exonuclease, C-terminal subdomain"/>
    <property type="match status" value="1"/>
</dbReference>
<dbReference type="InterPro" id="IPR008918">
    <property type="entry name" value="HhH2"/>
</dbReference>
<dbReference type="CDD" id="cd09898">
    <property type="entry name" value="H3TH_53EXO"/>
    <property type="match status" value="1"/>
</dbReference>
<dbReference type="InterPro" id="IPR036279">
    <property type="entry name" value="5-3_exonuclease_C_sf"/>
</dbReference>
<dbReference type="Pfam" id="PF01367">
    <property type="entry name" value="5_3_exonuc"/>
    <property type="match status" value="1"/>
</dbReference>
<dbReference type="PANTHER" id="PTHR42646:SF2">
    <property type="entry name" value="5'-3' EXONUCLEASE FAMILY PROTEIN"/>
    <property type="match status" value="1"/>
</dbReference>
<keyword evidence="4" id="KW-0238">DNA-binding</keyword>
<dbReference type="SUPFAM" id="SSF47807">
    <property type="entry name" value="5' to 3' exonuclease, C-terminal subdomain"/>
    <property type="match status" value="1"/>
</dbReference>
<reference evidence="6 7" key="1">
    <citation type="journal article" date="2016" name="Nat. Commun.">
        <title>Thousands of microbial genomes shed light on interconnected biogeochemical processes in an aquifer system.</title>
        <authorList>
            <person name="Anantharaman K."/>
            <person name="Brown C.T."/>
            <person name="Hug L.A."/>
            <person name="Sharon I."/>
            <person name="Castelle C.J."/>
            <person name="Probst A.J."/>
            <person name="Thomas B.C."/>
            <person name="Singh A."/>
            <person name="Wilkins M.J."/>
            <person name="Karaoz U."/>
            <person name="Brodie E.L."/>
            <person name="Williams K.H."/>
            <person name="Hubbard S.S."/>
            <person name="Banfield J.F."/>
        </authorList>
    </citation>
    <scope>NUCLEOTIDE SEQUENCE [LARGE SCALE GENOMIC DNA]</scope>
</reference>
<gene>
    <name evidence="6" type="ORF">A2730_00420</name>
</gene>
<dbReference type="EMBL" id="MHOO01000011">
    <property type="protein sequence ID" value="OGZ63743.1"/>
    <property type="molecule type" value="Genomic_DNA"/>
</dbReference>
<protein>
    <recommendedName>
        <fullName evidence="5">5'-3' exonuclease domain-containing protein</fullName>
    </recommendedName>
</protein>
<dbReference type="SUPFAM" id="SSF88723">
    <property type="entry name" value="PIN domain-like"/>
    <property type="match status" value="1"/>
</dbReference>
<dbReference type="InterPro" id="IPR020046">
    <property type="entry name" value="5-3_exonucl_a-hlix_arch_N"/>
</dbReference>
<keyword evidence="3" id="KW-0269">Exonuclease</keyword>
<dbReference type="Pfam" id="PF02739">
    <property type="entry name" value="5_3_exonuc_N"/>
    <property type="match status" value="1"/>
</dbReference>
<accession>A0A1G2HMS4</accession>
<dbReference type="InterPro" id="IPR020045">
    <property type="entry name" value="DNA_polI_H3TH"/>
</dbReference>
<dbReference type="GO" id="GO:0017108">
    <property type="term" value="F:5'-flap endonuclease activity"/>
    <property type="evidence" value="ECO:0007669"/>
    <property type="project" value="InterPro"/>
</dbReference>
<name>A0A1G2HMS4_9BACT</name>
<evidence type="ECO:0000256" key="1">
    <source>
        <dbReference type="ARBA" id="ARBA00022722"/>
    </source>
</evidence>
<dbReference type="Gene3D" id="3.40.50.1010">
    <property type="entry name" value="5'-nuclease"/>
    <property type="match status" value="1"/>
</dbReference>
<evidence type="ECO:0000256" key="4">
    <source>
        <dbReference type="ARBA" id="ARBA00023125"/>
    </source>
</evidence>
<keyword evidence="2" id="KW-0378">Hydrolase</keyword>
<dbReference type="PANTHER" id="PTHR42646">
    <property type="entry name" value="FLAP ENDONUCLEASE XNI"/>
    <property type="match status" value="1"/>
</dbReference>
<dbReference type="GO" id="GO:0008409">
    <property type="term" value="F:5'-3' exonuclease activity"/>
    <property type="evidence" value="ECO:0007669"/>
    <property type="project" value="InterPro"/>
</dbReference>
<evidence type="ECO:0000259" key="5">
    <source>
        <dbReference type="SMART" id="SM00475"/>
    </source>
</evidence>
<evidence type="ECO:0000313" key="7">
    <source>
        <dbReference type="Proteomes" id="UP000176855"/>
    </source>
</evidence>
<organism evidence="6 7">
    <name type="scientific">Candidatus Staskawiczbacteria bacterium RIFCSPHIGHO2_01_FULL_39_25</name>
    <dbReference type="NCBI Taxonomy" id="1802202"/>
    <lineage>
        <taxon>Bacteria</taxon>
        <taxon>Candidatus Staskawicziibacteriota</taxon>
    </lineage>
</organism>
<dbReference type="InterPro" id="IPR002421">
    <property type="entry name" value="5-3_exonuclease"/>
</dbReference>
<feature type="domain" description="5'-3' exonuclease" evidence="5">
    <location>
        <begin position="4"/>
        <end position="267"/>
    </location>
</feature>
<evidence type="ECO:0000256" key="3">
    <source>
        <dbReference type="ARBA" id="ARBA00022839"/>
    </source>
</evidence>
<dbReference type="GO" id="GO:0033567">
    <property type="term" value="P:DNA replication, Okazaki fragment processing"/>
    <property type="evidence" value="ECO:0007669"/>
    <property type="project" value="InterPro"/>
</dbReference>
<sequence>MENKKLIIIDGHSLLYRAFHALPPLTNKKGQATGAVYGFLLILFKAIKDLRAQYIVACFDTAKPTFRHEQFEAYKSHRPKTPDGIISQTPIIKEVLKSFNIPIFEKEGFEADDLVATIATKSAKEEGLESYILSGDLDNLQLVDEKTKVYTLGKGIKDSVVYDRLKVIERFSVEPDQMNDFKALTGDASDNIPGVPGIGKTTAADLIKKFGSIKNLYAEMATDTALLKPRVKEALKLNKANAFLSLELVKTKKDVELDFNVEDCRFNTYDQEKVKTIFNELGFYSLIDRLPTITF</sequence>
<dbReference type="InterPro" id="IPR029060">
    <property type="entry name" value="PIN-like_dom_sf"/>
</dbReference>
<evidence type="ECO:0000313" key="6">
    <source>
        <dbReference type="EMBL" id="OGZ63743.1"/>
    </source>
</evidence>
<dbReference type="CDD" id="cd09859">
    <property type="entry name" value="PIN_53EXO"/>
    <property type="match status" value="1"/>
</dbReference>
<dbReference type="FunFam" id="1.10.150.20:FF:000003">
    <property type="entry name" value="DNA polymerase I"/>
    <property type="match status" value="1"/>
</dbReference>
<dbReference type="SMART" id="SM00279">
    <property type="entry name" value="HhH2"/>
    <property type="match status" value="1"/>
</dbReference>
<dbReference type="AlphaFoldDB" id="A0A1G2HMS4"/>
<dbReference type="GO" id="GO:0003677">
    <property type="term" value="F:DNA binding"/>
    <property type="evidence" value="ECO:0007669"/>
    <property type="project" value="UniProtKB-KW"/>
</dbReference>